<feature type="region of interest" description="Disordered" evidence="1">
    <location>
        <begin position="1"/>
        <end position="28"/>
    </location>
</feature>
<feature type="compositionally biased region" description="Acidic residues" evidence="1">
    <location>
        <begin position="18"/>
        <end position="28"/>
    </location>
</feature>
<name>A0A8S5MYM8_9CAUD</name>
<reference evidence="2" key="1">
    <citation type="journal article" date="2021" name="Proc. Natl. Acad. Sci. U.S.A.">
        <title>A Catalog of Tens of Thousands of Viruses from Human Metagenomes Reveals Hidden Associations with Chronic Diseases.</title>
        <authorList>
            <person name="Tisza M.J."/>
            <person name="Buck C.B."/>
        </authorList>
    </citation>
    <scope>NUCLEOTIDE SEQUENCE</scope>
    <source>
        <strain evidence="2">CthrK8</strain>
    </source>
</reference>
<evidence type="ECO:0000256" key="1">
    <source>
        <dbReference type="SAM" id="MobiDB-lite"/>
    </source>
</evidence>
<protein>
    <submittedName>
        <fullName evidence="2">Uncharacterized protein</fullName>
    </submittedName>
</protein>
<sequence length="40" mass="4928">MEPFDYDKWLSTPPEPYQEPEENEDEAYDSWVDRQLCEMD</sequence>
<dbReference type="EMBL" id="BK015021">
    <property type="protein sequence ID" value="DAD87433.1"/>
    <property type="molecule type" value="Genomic_DNA"/>
</dbReference>
<organism evidence="2">
    <name type="scientific">Siphoviridae sp. cthrK8</name>
    <dbReference type="NCBI Taxonomy" id="2826429"/>
    <lineage>
        <taxon>Viruses</taxon>
        <taxon>Duplodnaviria</taxon>
        <taxon>Heunggongvirae</taxon>
        <taxon>Uroviricota</taxon>
        <taxon>Caudoviricetes</taxon>
    </lineage>
</organism>
<accession>A0A8S5MYM8</accession>
<proteinExistence type="predicted"/>
<evidence type="ECO:0000313" key="2">
    <source>
        <dbReference type="EMBL" id="DAD87433.1"/>
    </source>
</evidence>